<dbReference type="Gene3D" id="3.40.50.720">
    <property type="entry name" value="NAD(P)-binding Rossmann-like Domain"/>
    <property type="match status" value="1"/>
</dbReference>
<proteinExistence type="inferred from homology"/>
<protein>
    <submittedName>
        <fullName evidence="3">UDP-glucose 4-epimerase</fullName>
    </submittedName>
</protein>
<dbReference type="OrthoDB" id="4907at2157"/>
<comment type="similarity">
    <text evidence="1">Belongs to the NAD(P)-dependent epimerase/dehydratase family.</text>
</comment>
<dbReference type="PANTHER" id="PTHR43000">
    <property type="entry name" value="DTDP-D-GLUCOSE 4,6-DEHYDRATASE-RELATED"/>
    <property type="match status" value="1"/>
</dbReference>
<dbReference type="STRING" id="487685.SAMN04488696_0866"/>
<name>A0A1I4PSN6_9EURY</name>
<feature type="domain" description="NAD-dependent epimerase/dehydratase" evidence="2">
    <location>
        <begin position="7"/>
        <end position="229"/>
    </location>
</feature>
<organism evidence="3 4">
    <name type="scientific">Methanolobus profundi</name>
    <dbReference type="NCBI Taxonomy" id="487685"/>
    <lineage>
        <taxon>Archaea</taxon>
        <taxon>Methanobacteriati</taxon>
        <taxon>Methanobacteriota</taxon>
        <taxon>Stenosarchaea group</taxon>
        <taxon>Methanomicrobia</taxon>
        <taxon>Methanosarcinales</taxon>
        <taxon>Methanosarcinaceae</taxon>
        <taxon>Methanolobus</taxon>
    </lineage>
</organism>
<evidence type="ECO:0000259" key="2">
    <source>
        <dbReference type="Pfam" id="PF01370"/>
    </source>
</evidence>
<evidence type="ECO:0000313" key="3">
    <source>
        <dbReference type="EMBL" id="SFM30744.1"/>
    </source>
</evidence>
<reference evidence="4" key="1">
    <citation type="submission" date="2016-10" db="EMBL/GenBank/DDBJ databases">
        <authorList>
            <person name="Varghese N."/>
            <person name="Submissions S."/>
        </authorList>
    </citation>
    <scope>NUCLEOTIDE SEQUENCE [LARGE SCALE GENOMIC DNA]</scope>
    <source>
        <strain evidence="4">Mob M</strain>
    </source>
</reference>
<evidence type="ECO:0000256" key="1">
    <source>
        <dbReference type="ARBA" id="ARBA00007637"/>
    </source>
</evidence>
<dbReference type="SUPFAM" id="SSF51735">
    <property type="entry name" value="NAD(P)-binding Rossmann-fold domains"/>
    <property type="match status" value="1"/>
</dbReference>
<dbReference type="InterPro" id="IPR036291">
    <property type="entry name" value="NAD(P)-bd_dom_sf"/>
</dbReference>
<evidence type="ECO:0000313" key="4">
    <source>
        <dbReference type="Proteomes" id="UP000198535"/>
    </source>
</evidence>
<dbReference type="Proteomes" id="UP000198535">
    <property type="component" value="Unassembled WGS sequence"/>
</dbReference>
<dbReference type="InterPro" id="IPR001509">
    <property type="entry name" value="Epimerase_deHydtase"/>
</dbReference>
<dbReference type="RefSeq" id="WP_177187960.1">
    <property type="nucleotide sequence ID" value="NZ_FOUJ01000001.1"/>
</dbReference>
<accession>A0A1I4PSN6</accession>
<dbReference type="AlphaFoldDB" id="A0A1I4PSN6"/>
<gene>
    <name evidence="3" type="ORF">SAMN04488696_0866</name>
</gene>
<dbReference type="Pfam" id="PF01370">
    <property type="entry name" value="Epimerase"/>
    <property type="match status" value="1"/>
</dbReference>
<sequence length="316" mass="35697">MKREERILVTGGAGFIGSSVIERAIREGKDVHCLDHRNDLDKFSHLNGSVKTVNLDTRNKNDLRYFLEKYSFNGVIHLAAVSRVVWGEENPQRCKEVNVDGTQNLLECLEETGQDPWFIFGSSREVYGEPASTPVKENAPKVPINIYGETKLAGEQAVREWSVRTGNSSVILRFSNVYGNEKDILDRVLPRFVLRALKGQPLEIHGGNQLIDFTHIDDTVEGIFRAIDYLGNGCPLHDDFHLLTGKGTTLQEVARIISDHLGQDVQLLKMDCRNYDVDRFVGEPSKAISKINFKARIKPEKGIPMTIDRFREVFSL</sequence>
<keyword evidence="4" id="KW-1185">Reference proteome</keyword>
<dbReference type="EMBL" id="FOUJ01000001">
    <property type="protein sequence ID" value="SFM30744.1"/>
    <property type="molecule type" value="Genomic_DNA"/>
</dbReference>